<dbReference type="AlphaFoldDB" id="A0A8J3KIP2"/>
<gene>
    <name evidence="9" type="ORF">Cci01nite_47020</name>
</gene>
<evidence type="ECO:0000256" key="5">
    <source>
        <dbReference type="SAM" id="MobiDB-lite"/>
    </source>
</evidence>
<keyword evidence="6" id="KW-0812">Transmembrane</keyword>
<feature type="transmembrane region" description="Helical" evidence="6">
    <location>
        <begin position="254"/>
        <end position="274"/>
    </location>
</feature>
<dbReference type="Pfam" id="PF00746">
    <property type="entry name" value="Gram_pos_anchor"/>
    <property type="match status" value="1"/>
</dbReference>
<dbReference type="Proteomes" id="UP000659904">
    <property type="component" value="Unassembled WGS sequence"/>
</dbReference>
<organism evidence="9 10">
    <name type="scientific">Catellatospora citrea</name>
    <dbReference type="NCBI Taxonomy" id="53366"/>
    <lineage>
        <taxon>Bacteria</taxon>
        <taxon>Bacillati</taxon>
        <taxon>Actinomycetota</taxon>
        <taxon>Actinomycetes</taxon>
        <taxon>Micromonosporales</taxon>
        <taxon>Micromonosporaceae</taxon>
        <taxon>Catellatospora</taxon>
    </lineage>
</organism>
<feature type="chain" id="PRO_5035243432" description="Gram-positive cocci surface proteins LPxTG domain-containing protein" evidence="7">
    <location>
        <begin position="34"/>
        <end position="279"/>
    </location>
</feature>
<reference evidence="9 10" key="1">
    <citation type="submission" date="2021-01" db="EMBL/GenBank/DDBJ databases">
        <title>Whole genome shotgun sequence of Catellatospora citrea NBRC 14495.</title>
        <authorList>
            <person name="Komaki H."/>
            <person name="Tamura T."/>
        </authorList>
    </citation>
    <scope>NUCLEOTIDE SEQUENCE [LARGE SCALE GENOMIC DNA]</scope>
    <source>
        <strain evidence="9 10">NBRC 14495</strain>
    </source>
</reference>
<evidence type="ECO:0000256" key="1">
    <source>
        <dbReference type="ARBA" id="ARBA00022512"/>
    </source>
</evidence>
<evidence type="ECO:0000256" key="7">
    <source>
        <dbReference type="SAM" id="SignalP"/>
    </source>
</evidence>
<dbReference type="Pfam" id="PF03752">
    <property type="entry name" value="ALF"/>
    <property type="match status" value="1"/>
</dbReference>
<name>A0A8J3KIP2_9ACTN</name>
<dbReference type="PROSITE" id="PS50847">
    <property type="entry name" value="GRAM_POS_ANCHORING"/>
    <property type="match status" value="1"/>
</dbReference>
<proteinExistence type="predicted"/>
<keyword evidence="6" id="KW-1133">Transmembrane helix</keyword>
<dbReference type="NCBIfam" id="TIGR01167">
    <property type="entry name" value="LPXTG_anchor"/>
    <property type="match status" value="1"/>
</dbReference>
<dbReference type="InterPro" id="IPR005506">
    <property type="entry name" value="DUF312_ALF"/>
</dbReference>
<keyword evidence="4" id="KW-0572">Peptidoglycan-anchor</keyword>
<keyword evidence="10" id="KW-1185">Reference proteome</keyword>
<accession>A0A8J3KIP2</accession>
<keyword evidence="6" id="KW-0472">Membrane</keyword>
<feature type="domain" description="Gram-positive cocci surface proteins LPxTG" evidence="8">
    <location>
        <begin position="246"/>
        <end position="279"/>
    </location>
</feature>
<evidence type="ECO:0000256" key="3">
    <source>
        <dbReference type="ARBA" id="ARBA00022729"/>
    </source>
</evidence>
<feature type="signal peptide" evidence="7">
    <location>
        <begin position="1"/>
        <end position="33"/>
    </location>
</feature>
<evidence type="ECO:0000313" key="9">
    <source>
        <dbReference type="EMBL" id="GIF99608.1"/>
    </source>
</evidence>
<feature type="region of interest" description="Disordered" evidence="5">
    <location>
        <begin position="220"/>
        <end position="245"/>
    </location>
</feature>
<keyword evidence="2" id="KW-0964">Secreted</keyword>
<dbReference type="InterPro" id="IPR019931">
    <property type="entry name" value="LPXTG_anchor"/>
</dbReference>
<evidence type="ECO:0000313" key="10">
    <source>
        <dbReference type="Proteomes" id="UP000659904"/>
    </source>
</evidence>
<feature type="compositionally biased region" description="Low complexity" evidence="5">
    <location>
        <begin position="233"/>
        <end position="245"/>
    </location>
</feature>
<keyword evidence="1" id="KW-0134">Cell wall</keyword>
<protein>
    <recommendedName>
        <fullName evidence="8">Gram-positive cocci surface proteins LPxTG domain-containing protein</fullName>
    </recommendedName>
</protein>
<evidence type="ECO:0000256" key="6">
    <source>
        <dbReference type="SAM" id="Phobius"/>
    </source>
</evidence>
<evidence type="ECO:0000256" key="4">
    <source>
        <dbReference type="ARBA" id="ARBA00023088"/>
    </source>
</evidence>
<evidence type="ECO:0000259" key="8">
    <source>
        <dbReference type="PROSITE" id="PS50847"/>
    </source>
</evidence>
<sequence length="279" mass="29098">MVDHGEAIVMRWKVLAGAVAALAWLAPAVPAAAAEPAQIGLSQACRLGQPVSYPDLRPLLDVDVDAMTDSEVRVKVNQILAASKGVYAQLPGVAQDALDGKKDGPEQDTRNFLKSRAQPVWHTDVRILTVQTINAAGPHLKEAVNKVLDDGSIGALLGYLNDGQHTARAQDYRDLVTEAKSTGGPEVGKAATAALAGTFEDLRVFLCSGWLAAHDKDQVTVTPTPTPTPASTPTPAQTVTPGGPTLPVTGTNTMVLLIVGASLVVCGVAGVVLARRRRA</sequence>
<keyword evidence="3 7" id="KW-0732">Signal</keyword>
<dbReference type="EMBL" id="BONH01000022">
    <property type="protein sequence ID" value="GIF99608.1"/>
    <property type="molecule type" value="Genomic_DNA"/>
</dbReference>
<evidence type="ECO:0000256" key="2">
    <source>
        <dbReference type="ARBA" id="ARBA00022525"/>
    </source>
</evidence>
<comment type="caution">
    <text evidence="9">The sequence shown here is derived from an EMBL/GenBank/DDBJ whole genome shotgun (WGS) entry which is preliminary data.</text>
</comment>